<evidence type="ECO:0000259" key="3">
    <source>
        <dbReference type="Pfam" id="PF23494"/>
    </source>
</evidence>
<reference evidence="4 5" key="1">
    <citation type="submission" date="2021-01" db="EMBL/GenBank/DDBJ databases">
        <title>Genomic Encyclopedia of Type Strains, Phase IV (KMG-IV): sequencing the most valuable type-strain genomes for metagenomic binning, comparative biology and taxonomic classification.</title>
        <authorList>
            <person name="Goeker M."/>
        </authorList>
    </citation>
    <scope>NUCLEOTIDE SEQUENCE [LARGE SCALE GENOMIC DNA]</scope>
    <source>
        <strain evidence="4 5">DSM 105453</strain>
    </source>
</reference>
<comment type="caution">
    <text evidence="4">The sequence shown here is derived from an EMBL/GenBank/DDBJ whole genome shotgun (WGS) entry which is preliminary data.</text>
</comment>
<feature type="transmembrane region" description="Helical" evidence="1">
    <location>
        <begin position="17"/>
        <end position="34"/>
    </location>
</feature>
<dbReference type="InterPro" id="IPR056411">
    <property type="entry name" value="CysS_C"/>
</dbReference>
<dbReference type="RefSeq" id="WP_083717531.1">
    <property type="nucleotide sequence ID" value="NZ_JAFBFH010000031.1"/>
</dbReference>
<evidence type="ECO:0000259" key="2">
    <source>
        <dbReference type="Pfam" id="PF23493"/>
    </source>
</evidence>
<evidence type="ECO:0000313" key="5">
    <source>
        <dbReference type="Proteomes" id="UP000823485"/>
    </source>
</evidence>
<organism evidence="4 5">
    <name type="scientific">Siminovitchia thermophila</name>
    <dbReference type="NCBI Taxonomy" id="1245522"/>
    <lineage>
        <taxon>Bacteria</taxon>
        <taxon>Bacillati</taxon>
        <taxon>Bacillota</taxon>
        <taxon>Bacilli</taxon>
        <taxon>Bacillales</taxon>
        <taxon>Bacillaceae</taxon>
        <taxon>Siminovitchia</taxon>
    </lineage>
</organism>
<keyword evidence="1" id="KW-1133">Transmembrane helix</keyword>
<proteinExistence type="predicted"/>
<name>A0ABS2RBH1_9BACI</name>
<feature type="domain" description="YqeB PH" evidence="3">
    <location>
        <begin position="7"/>
        <end position="168"/>
    </location>
</feature>
<feature type="domain" description="Cysteinyl-tRNA ligase anticodon binding" evidence="2">
    <location>
        <begin position="186"/>
        <end position="235"/>
    </location>
</feature>
<evidence type="ECO:0000256" key="1">
    <source>
        <dbReference type="SAM" id="Phobius"/>
    </source>
</evidence>
<keyword evidence="1" id="KW-0812">Transmembrane</keyword>
<feature type="transmembrane region" description="Helical" evidence="1">
    <location>
        <begin position="76"/>
        <end position="95"/>
    </location>
</feature>
<accession>A0ABS2RBH1</accession>
<keyword evidence="1" id="KW-0472">Membrane</keyword>
<sequence>MRDTRETVISMSMAEKIIWYVIFSVGGMTLGYFFTRIVHWLIDLEWFMKWIGDSNTFVFLMNLLEKIQSFTGDWSSVLLSVIGLLCGLFLVHWLMEQNISIKMTDATVTVQNKLLNMEILRKDIQHVFLDNGELVIVGFSGHELLREPHDTSKHKIEQAFNKHGYPWRSEGDPYKDHYQLWFEDSPDLLIPENALMKAREKAIENDDEEAMRDLKNELAKLNIIVRDEDGLQYWRNV</sequence>
<dbReference type="Proteomes" id="UP000823485">
    <property type="component" value="Unassembled WGS sequence"/>
</dbReference>
<dbReference type="Pfam" id="PF23493">
    <property type="entry name" value="CysS_C"/>
    <property type="match status" value="1"/>
</dbReference>
<protein>
    <submittedName>
        <fullName evidence="4">Uncharacterized protein YneF (UPF0154 family)</fullName>
    </submittedName>
</protein>
<dbReference type="InterPro" id="IPR057798">
    <property type="entry name" value="PH_YqeB"/>
</dbReference>
<dbReference type="Pfam" id="PF23494">
    <property type="entry name" value="bPH_10"/>
    <property type="match status" value="1"/>
</dbReference>
<keyword evidence="5" id="KW-1185">Reference proteome</keyword>
<gene>
    <name evidence="4" type="ORF">JOC94_003706</name>
</gene>
<dbReference type="EMBL" id="JAFBFH010000031">
    <property type="protein sequence ID" value="MBM7716685.1"/>
    <property type="molecule type" value="Genomic_DNA"/>
</dbReference>
<evidence type="ECO:0000313" key="4">
    <source>
        <dbReference type="EMBL" id="MBM7716685.1"/>
    </source>
</evidence>